<feature type="transmembrane region" description="Helical" evidence="6">
    <location>
        <begin position="86"/>
        <end position="104"/>
    </location>
</feature>
<reference evidence="8 9" key="1">
    <citation type="submission" date="2018-06" db="EMBL/GenBank/DDBJ databases">
        <authorList>
            <consortium name="Pathogen Informatics"/>
            <person name="Doyle S."/>
        </authorList>
    </citation>
    <scope>NUCLEOTIDE SEQUENCE [LARGE SCALE GENOMIC DNA]</scope>
    <source>
        <strain evidence="8 9">NCTC12195</strain>
    </source>
</reference>
<comment type="subcellular location">
    <subcellularLocation>
        <location evidence="1">Cell membrane</location>
        <topology evidence="1">Multi-pass membrane protein</topology>
    </subcellularLocation>
</comment>
<evidence type="ECO:0000259" key="7">
    <source>
        <dbReference type="PROSITE" id="PS50850"/>
    </source>
</evidence>
<feature type="transmembrane region" description="Helical" evidence="6">
    <location>
        <begin position="60"/>
        <end position="80"/>
    </location>
</feature>
<evidence type="ECO:0000256" key="6">
    <source>
        <dbReference type="SAM" id="Phobius"/>
    </source>
</evidence>
<evidence type="ECO:0000256" key="3">
    <source>
        <dbReference type="ARBA" id="ARBA00022692"/>
    </source>
</evidence>
<dbReference type="STRING" id="1293.SH09_02345"/>
<dbReference type="InterPro" id="IPR005828">
    <property type="entry name" value="MFS_sugar_transport-like"/>
</dbReference>
<evidence type="ECO:0000313" key="8">
    <source>
        <dbReference type="EMBL" id="SUM31642.1"/>
    </source>
</evidence>
<dbReference type="PANTHER" id="PTHR23508:SF10">
    <property type="entry name" value="CARBOXYLIC ACID TRANSPORTER PROTEIN HOMOLOG"/>
    <property type="match status" value="1"/>
</dbReference>
<dbReference type="AlphaFoldDB" id="A0A380FBR3"/>
<gene>
    <name evidence="8" type="ORF">NCTC12195_01077</name>
</gene>
<evidence type="ECO:0000256" key="5">
    <source>
        <dbReference type="ARBA" id="ARBA00023136"/>
    </source>
</evidence>
<protein>
    <submittedName>
        <fullName evidence="8">Bicyclomycin resistance protein TcaB</fullName>
    </submittedName>
</protein>
<dbReference type="Gene3D" id="1.20.1250.20">
    <property type="entry name" value="MFS general substrate transporter like domains"/>
    <property type="match status" value="1"/>
</dbReference>
<dbReference type="Pfam" id="PF00083">
    <property type="entry name" value="Sugar_tr"/>
    <property type="match status" value="1"/>
</dbReference>
<sequence>MGILAWIIITFIPMNWVSLILFVVLWGSAAGIGAQAFYALWTSELFPTRYRAGAQGLMYFIVRTGISIYSFILPTILATLGFKMTGIIMIIFLIIHSIIGIVLTPKTQGKTLSQIEKERYGESPNTQLLSTEINKLNEVRD</sequence>
<dbReference type="PROSITE" id="PS50850">
    <property type="entry name" value="MFS"/>
    <property type="match status" value="1"/>
</dbReference>
<dbReference type="Proteomes" id="UP000255277">
    <property type="component" value="Unassembled WGS sequence"/>
</dbReference>
<dbReference type="InterPro" id="IPR036259">
    <property type="entry name" value="MFS_trans_sf"/>
</dbReference>
<keyword evidence="3 6" id="KW-0812">Transmembrane</keyword>
<dbReference type="SUPFAM" id="SSF103473">
    <property type="entry name" value="MFS general substrate transporter"/>
    <property type="match status" value="1"/>
</dbReference>
<feature type="domain" description="Major facilitator superfamily (MFS) profile" evidence="7">
    <location>
        <begin position="1"/>
        <end position="108"/>
    </location>
</feature>
<dbReference type="InterPro" id="IPR020846">
    <property type="entry name" value="MFS_dom"/>
</dbReference>
<organism evidence="8 9">
    <name type="scientific">Staphylococcus gallinarum</name>
    <dbReference type="NCBI Taxonomy" id="1293"/>
    <lineage>
        <taxon>Bacteria</taxon>
        <taxon>Bacillati</taxon>
        <taxon>Bacillota</taxon>
        <taxon>Bacilli</taxon>
        <taxon>Bacillales</taxon>
        <taxon>Staphylococcaceae</taxon>
        <taxon>Staphylococcus</taxon>
    </lineage>
</organism>
<dbReference type="GO" id="GO:0005886">
    <property type="term" value="C:plasma membrane"/>
    <property type="evidence" value="ECO:0007669"/>
    <property type="project" value="UniProtKB-SubCell"/>
</dbReference>
<evidence type="ECO:0000256" key="1">
    <source>
        <dbReference type="ARBA" id="ARBA00004651"/>
    </source>
</evidence>
<dbReference type="GO" id="GO:0046943">
    <property type="term" value="F:carboxylic acid transmembrane transporter activity"/>
    <property type="evidence" value="ECO:0007669"/>
    <property type="project" value="TreeGrafter"/>
</dbReference>
<keyword evidence="5 6" id="KW-0472">Membrane</keyword>
<name>A0A380FBR3_STAGA</name>
<evidence type="ECO:0000256" key="4">
    <source>
        <dbReference type="ARBA" id="ARBA00022989"/>
    </source>
</evidence>
<dbReference type="EMBL" id="UHDK01000001">
    <property type="protein sequence ID" value="SUM31642.1"/>
    <property type="molecule type" value="Genomic_DNA"/>
</dbReference>
<accession>A0A380FBR3</accession>
<keyword evidence="2" id="KW-0813">Transport</keyword>
<evidence type="ECO:0000256" key="2">
    <source>
        <dbReference type="ARBA" id="ARBA00022448"/>
    </source>
</evidence>
<dbReference type="PANTHER" id="PTHR23508">
    <property type="entry name" value="CARBOXYLIC ACID TRANSPORTER PROTEIN HOMOLOG"/>
    <property type="match status" value="1"/>
</dbReference>
<keyword evidence="4 6" id="KW-1133">Transmembrane helix</keyword>
<proteinExistence type="predicted"/>
<evidence type="ECO:0000313" key="9">
    <source>
        <dbReference type="Proteomes" id="UP000255277"/>
    </source>
</evidence>